<name>A0A3N2R6R1_9RHOB</name>
<dbReference type="PANTHER" id="PTHR11360:SF308">
    <property type="entry name" value="BLL3089 PROTEIN"/>
    <property type="match status" value="1"/>
</dbReference>
<feature type="transmembrane region" description="Helical" evidence="4">
    <location>
        <begin position="51"/>
        <end position="68"/>
    </location>
</feature>
<accession>A0A3N2R6R1</accession>
<evidence type="ECO:0000256" key="1">
    <source>
        <dbReference type="ARBA" id="ARBA00022692"/>
    </source>
</evidence>
<evidence type="ECO:0000256" key="2">
    <source>
        <dbReference type="ARBA" id="ARBA00022989"/>
    </source>
</evidence>
<dbReference type="EMBL" id="RDRB01000003">
    <property type="protein sequence ID" value="ROU03170.1"/>
    <property type="molecule type" value="Genomic_DNA"/>
</dbReference>
<dbReference type="RefSeq" id="WP_123641718.1">
    <property type="nucleotide sequence ID" value="NZ_ML119083.1"/>
</dbReference>
<protein>
    <submittedName>
        <fullName evidence="6">MFS transporter</fullName>
    </submittedName>
</protein>
<sequence>MSPLQFARDNAAFLLAGGLLAFTSSYGQTYFISLFAGEIRGEFGLSHGAWGGIYTLGTLVSALVMIWSGMLTDHFRVKGLALLVMPGLALACLFMALVPGPALLVVAIFALRFFGQGMMSHLNVVAMARWYVRRRGLALSISSMGFAIGQAVLPLIFVALLAMTGWRNLWLLSAVLVLCTLPVVLRLLRLERTPQALAEETDIAGLEGRHWTRAEVLRHPLFWLLVPALLGPPAWGTALFFQQVHIAEVKPWTLPQWVALMPFFTVTLIAANFASGLAIDRFGAGRVVMLYMLPFLLGFLILAAAGGLVAAAVGLMVVALGQGMQATVPGAFWAEYFGTRHLGAIKSASTAIMVFGTAIGPGISGVLIDAGIDFPAQMYGLAVYFAVAAICATLGILKVRAQLPAPA</sequence>
<dbReference type="SUPFAM" id="SSF103473">
    <property type="entry name" value="MFS general substrate transporter"/>
    <property type="match status" value="1"/>
</dbReference>
<feature type="transmembrane region" description="Helical" evidence="4">
    <location>
        <begin position="221"/>
        <end position="242"/>
    </location>
</feature>
<feature type="transmembrane region" description="Helical" evidence="4">
    <location>
        <begin position="291"/>
        <end position="313"/>
    </location>
</feature>
<keyword evidence="2 4" id="KW-1133">Transmembrane helix</keyword>
<organism evidence="6 7">
    <name type="scientific">Histidinibacterium lentulum</name>
    <dbReference type="NCBI Taxonomy" id="2480588"/>
    <lineage>
        <taxon>Bacteria</taxon>
        <taxon>Pseudomonadati</taxon>
        <taxon>Pseudomonadota</taxon>
        <taxon>Alphaproteobacteria</taxon>
        <taxon>Rhodobacterales</taxon>
        <taxon>Paracoccaceae</taxon>
        <taxon>Histidinibacterium</taxon>
    </lineage>
</organism>
<gene>
    <name evidence="6" type="ORF">EAT49_07735</name>
</gene>
<keyword evidence="3 4" id="KW-0472">Membrane</keyword>
<evidence type="ECO:0000256" key="3">
    <source>
        <dbReference type="ARBA" id="ARBA00023136"/>
    </source>
</evidence>
<feature type="domain" description="Major facilitator superfamily (MFS) profile" evidence="5">
    <location>
        <begin position="13"/>
        <end position="407"/>
    </location>
</feature>
<keyword evidence="7" id="KW-1185">Reference proteome</keyword>
<keyword evidence="1 4" id="KW-0812">Transmembrane</keyword>
<feature type="transmembrane region" description="Helical" evidence="4">
    <location>
        <begin position="254"/>
        <end position="279"/>
    </location>
</feature>
<evidence type="ECO:0000313" key="7">
    <source>
        <dbReference type="Proteomes" id="UP000268016"/>
    </source>
</evidence>
<dbReference type="PROSITE" id="PS50850">
    <property type="entry name" value="MFS"/>
    <property type="match status" value="1"/>
</dbReference>
<dbReference type="Gene3D" id="1.20.1250.20">
    <property type="entry name" value="MFS general substrate transporter like domains"/>
    <property type="match status" value="2"/>
</dbReference>
<feature type="transmembrane region" description="Helical" evidence="4">
    <location>
        <begin position="80"/>
        <end position="98"/>
    </location>
</feature>
<dbReference type="GO" id="GO:0022857">
    <property type="term" value="F:transmembrane transporter activity"/>
    <property type="evidence" value="ECO:0007669"/>
    <property type="project" value="InterPro"/>
</dbReference>
<comment type="caution">
    <text evidence="6">The sequence shown here is derived from an EMBL/GenBank/DDBJ whole genome shotgun (WGS) entry which is preliminary data.</text>
</comment>
<reference evidence="6 7" key="1">
    <citation type="submission" date="2018-10" db="EMBL/GenBank/DDBJ databases">
        <title>Histidinibacterium lentulum gen. nov., sp. nov., a marine bacterium from the culture broth of Picochlorum sp. 122.</title>
        <authorList>
            <person name="Wang G."/>
        </authorList>
    </citation>
    <scope>NUCLEOTIDE SEQUENCE [LARGE SCALE GENOMIC DNA]</scope>
    <source>
        <strain evidence="6 7">B17</strain>
    </source>
</reference>
<dbReference type="InterPro" id="IPR050327">
    <property type="entry name" value="Proton-linked_MCT"/>
</dbReference>
<feature type="transmembrane region" description="Helical" evidence="4">
    <location>
        <begin position="319"/>
        <end position="338"/>
    </location>
</feature>
<dbReference type="Pfam" id="PF07690">
    <property type="entry name" value="MFS_1"/>
    <property type="match status" value="1"/>
</dbReference>
<dbReference type="AlphaFoldDB" id="A0A3N2R6R1"/>
<feature type="transmembrane region" description="Helical" evidence="4">
    <location>
        <begin position="378"/>
        <end position="397"/>
    </location>
</feature>
<proteinExistence type="predicted"/>
<dbReference type="InterPro" id="IPR011701">
    <property type="entry name" value="MFS"/>
</dbReference>
<feature type="transmembrane region" description="Helical" evidence="4">
    <location>
        <begin position="137"/>
        <end position="163"/>
    </location>
</feature>
<evidence type="ECO:0000256" key="4">
    <source>
        <dbReference type="SAM" id="Phobius"/>
    </source>
</evidence>
<dbReference type="Proteomes" id="UP000268016">
    <property type="component" value="Unassembled WGS sequence"/>
</dbReference>
<evidence type="ECO:0000313" key="6">
    <source>
        <dbReference type="EMBL" id="ROU03170.1"/>
    </source>
</evidence>
<feature type="transmembrane region" description="Helical" evidence="4">
    <location>
        <begin position="169"/>
        <end position="188"/>
    </location>
</feature>
<dbReference type="OrthoDB" id="1404228at2"/>
<dbReference type="InterPro" id="IPR020846">
    <property type="entry name" value="MFS_dom"/>
</dbReference>
<feature type="transmembrane region" description="Helical" evidence="4">
    <location>
        <begin position="350"/>
        <end position="372"/>
    </location>
</feature>
<feature type="transmembrane region" description="Helical" evidence="4">
    <location>
        <begin position="104"/>
        <end position="125"/>
    </location>
</feature>
<dbReference type="InterPro" id="IPR036259">
    <property type="entry name" value="MFS_trans_sf"/>
</dbReference>
<dbReference type="PANTHER" id="PTHR11360">
    <property type="entry name" value="MONOCARBOXYLATE TRANSPORTER"/>
    <property type="match status" value="1"/>
</dbReference>
<evidence type="ECO:0000259" key="5">
    <source>
        <dbReference type="PROSITE" id="PS50850"/>
    </source>
</evidence>